<proteinExistence type="predicted"/>
<protein>
    <submittedName>
        <fullName evidence="1">Uncharacterized protein</fullName>
    </submittedName>
</protein>
<comment type="caution">
    <text evidence="1">The sequence shown here is derived from an EMBL/GenBank/DDBJ whole genome shotgun (WGS) entry which is preliminary data.</text>
</comment>
<dbReference type="AlphaFoldDB" id="A0AAV5RDZ4"/>
<gene>
    <name evidence="1" type="ORF">DASB73_001500</name>
</gene>
<keyword evidence="2" id="KW-1185">Reference proteome</keyword>
<accession>A0AAV5RDZ4</accession>
<dbReference type="EMBL" id="BTGC01000001">
    <property type="protein sequence ID" value="GMM49192.1"/>
    <property type="molecule type" value="Genomic_DNA"/>
</dbReference>
<dbReference type="Proteomes" id="UP001362899">
    <property type="component" value="Unassembled WGS sequence"/>
</dbReference>
<name>A0AAV5RDZ4_STABA</name>
<organism evidence="1 2">
    <name type="scientific">Starmerella bacillaris</name>
    <name type="common">Yeast</name>
    <name type="synonym">Candida zemplinina</name>
    <dbReference type="NCBI Taxonomy" id="1247836"/>
    <lineage>
        <taxon>Eukaryota</taxon>
        <taxon>Fungi</taxon>
        <taxon>Dikarya</taxon>
        <taxon>Ascomycota</taxon>
        <taxon>Saccharomycotina</taxon>
        <taxon>Dipodascomycetes</taxon>
        <taxon>Dipodascales</taxon>
        <taxon>Trichomonascaceae</taxon>
        <taxon>Starmerella</taxon>
    </lineage>
</organism>
<sequence length="121" mass="14532">MNNSSNLKNACIEEVLTQRSFMPSTHQRRLWQRERQLQIDIDDLNSMFARYYSDHVRISERAAGRQKLKLMRRIRPTATTYRLRNAVLKMAVQAQRSQLFQNFFLRTAALVMRVMKNKWKI</sequence>
<reference evidence="1 2" key="1">
    <citation type="journal article" date="2023" name="Elife">
        <title>Identification of key yeast species and microbe-microbe interactions impacting larval growth of Drosophila in the wild.</title>
        <authorList>
            <person name="Mure A."/>
            <person name="Sugiura Y."/>
            <person name="Maeda R."/>
            <person name="Honda K."/>
            <person name="Sakurai N."/>
            <person name="Takahashi Y."/>
            <person name="Watada M."/>
            <person name="Katoh T."/>
            <person name="Gotoh A."/>
            <person name="Gotoh Y."/>
            <person name="Taniguchi I."/>
            <person name="Nakamura K."/>
            <person name="Hayashi T."/>
            <person name="Katayama T."/>
            <person name="Uemura T."/>
            <person name="Hattori Y."/>
        </authorList>
    </citation>
    <scope>NUCLEOTIDE SEQUENCE [LARGE SCALE GENOMIC DNA]</scope>
    <source>
        <strain evidence="1 2">SB-73</strain>
    </source>
</reference>
<evidence type="ECO:0000313" key="1">
    <source>
        <dbReference type="EMBL" id="GMM49192.1"/>
    </source>
</evidence>
<evidence type="ECO:0000313" key="2">
    <source>
        <dbReference type="Proteomes" id="UP001362899"/>
    </source>
</evidence>